<evidence type="ECO:0000256" key="5">
    <source>
        <dbReference type="ARBA" id="ARBA00022801"/>
    </source>
</evidence>
<evidence type="ECO:0000256" key="6">
    <source>
        <dbReference type="ARBA" id="ARBA00023295"/>
    </source>
</evidence>
<dbReference type="InterPro" id="IPR000933">
    <property type="entry name" value="Glyco_hydro_29"/>
</dbReference>
<dbReference type="InterPro" id="IPR057739">
    <property type="entry name" value="Glyco_hydro_29_N"/>
</dbReference>
<reference evidence="9 10" key="1">
    <citation type="submission" date="2022-09" db="EMBL/GenBank/DDBJ databases">
        <title>Chelativorans salina sp. nov., a novel slightly halophilic bacterium isolated from a saline lake sediment enrichment.</title>
        <authorList>
            <person name="Gao L."/>
            <person name="Fang B.-Z."/>
            <person name="Li W.-J."/>
        </authorList>
    </citation>
    <scope>NUCLEOTIDE SEQUENCE [LARGE SCALE GENOMIC DNA]</scope>
    <source>
        <strain evidence="9 10">EGI FJ00035</strain>
    </source>
</reference>
<comment type="caution">
    <text evidence="9">The sequence shown here is derived from an EMBL/GenBank/DDBJ whole genome shotgun (WGS) entry which is preliminary data.</text>
</comment>
<accession>A0ABT2LR30</accession>
<evidence type="ECO:0000256" key="4">
    <source>
        <dbReference type="ARBA" id="ARBA00022729"/>
    </source>
</evidence>
<dbReference type="EC" id="3.2.1.51" evidence="3"/>
<keyword evidence="4" id="KW-0732">Signal</keyword>
<dbReference type="Pfam" id="PF01120">
    <property type="entry name" value="Alpha_L_fucos"/>
    <property type="match status" value="1"/>
</dbReference>
<dbReference type="InterPro" id="IPR016286">
    <property type="entry name" value="FUC_metazoa-typ"/>
</dbReference>
<feature type="domain" description="Alpha-L-fucosidase C-terminal" evidence="8">
    <location>
        <begin position="387"/>
        <end position="452"/>
    </location>
</feature>
<dbReference type="PIRSF" id="PIRSF001092">
    <property type="entry name" value="Alpha-L-fucosidase"/>
    <property type="match status" value="1"/>
</dbReference>
<dbReference type="InterPro" id="IPR017853">
    <property type="entry name" value="GH"/>
</dbReference>
<keyword evidence="6" id="KW-0326">Glycosidase</keyword>
<feature type="domain" description="Glycoside hydrolase family 29 N-terminal" evidence="7">
    <location>
        <begin position="8"/>
        <end position="366"/>
    </location>
</feature>
<keyword evidence="10" id="KW-1185">Reference proteome</keyword>
<dbReference type="EMBL" id="JAOCZP010000005">
    <property type="protein sequence ID" value="MCT7376899.1"/>
    <property type="molecule type" value="Genomic_DNA"/>
</dbReference>
<evidence type="ECO:0000259" key="8">
    <source>
        <dbReference type="Pfam" id="PF16757"/>
    </source>
</evidence>
<dbReference type="Gene3D" id="2.60.40.1180">
    <property type="entry name" value="Golgi alpha-mannosidase II"/>
    <property type="match status" value="1"/>
</dbReference>
<dbReference type="Pfam" id="PF16757">
    <property type="entry name" value="Fucosidase_C"/>
    <property type="match status" value="1"/>
</dbReference>
<gene>
    <name evidence="9" type="ORF">N5A92_17880</name>
</gene>
<dbReference type="PANTHER" id="PTHR10030:SF37">
    <property type="entry name" value="ALPHA-L-FUCOSIDASE-RELATED"/>
    <property type="match status" value="1"/>
</dbReference>
<protein>
    <recommendedName>
        <fullName evidence="3">alpha-L-fucosidase</fullName>
        <ecNumber evidence="3">3.2.1.51</ecNumber>
    </recommendedName>
</protein>
<dbReference type="PRINTS" id="PR00741">
    <property type="entry name" value="GLHYDRLASE29"/>
</dbReference>
<dbReference type="InterPro" id="IPR031919">
    <property type="entry name" value="Fucosidase_C"/>
</dbReference>
<keyword evidence="5" id="KW-0378">Hydrolase</keyword>
<dbReference type="SMART" id="SM00812">
    <property type="entry name" value="Alpha_L_fucos"/>
    <property type="match status" value="1"/>
</dbReference>
<dbReference type="SUPFAM" id="SSF51445">
    <property type="entry name" value="(Trans)glycosidases"/>
    <property type="match status" value="1"/>
</dbReference>
<evidence type="ECO:0000256" key="1">
    <source>
        <dbReference type="ARBA" id="ARBA00004071"/>
    </source>
</evidence>
<dbReference type="InterPro" id="IPR013780">
    <property type="entry name" value="Glyco_hydro_b"/>
</dbReference>
<evidence type="ECO:0000256" key="3">
    <source>
        <dbReference type="ARBA" id="ARBA00012662"/>
    </source>
</evidence>
<organism evidence="9 10">
    <name type="scientific">Chelativorans salis</name>
    <dbReference type="NCBI Taxonomy" id="2978478"/>
    <lineage>
        <taxon>Bacteria</taxon>
        <taxon>Pseudomonadati</taxon>
        <taxon>Pseudomonadota</taxon>
        <taxon>Alphaproteobacteria</taxon>
        <taxon>Hyphomicrobiales</taxon>
        <taxon>Phyllobacteriaceae</taxon>
        <taxon>Chelativorans</taxon>
    </lineage>
</organism>
<sequence>MGTISRDATRAVPAWFDDAKLGIFIHWTAAAIPAFAPVPQSRALDSAGVNPENFDPDDPDKLGSPQMWRSLPFAEMYQNAMAIPDSAAARYHQETYGDLPYDAFVEKFRTEMIPGWDPQPWVDLFAQAGARYVVLCTKIEDGFLLWPSDHRNPHKGNWQSDRDVVGELAAAVRKHDLRFGTYYSGGFDWTFGGLPVHDGSSYTKAMPQGEDYRIYVDAHWRELVLRYQPSILWNDYGKSPRGADLAGLFRWYREQVPDGLVNDRFDTRRQGKGELPVDFVTPEYATEGPADRKWEACRGMGNSFGYNRQETDDDYLSATELIHLFVDIVARGGNLLINVGPTATGAIPWAQAQRLLALGQWLRVHADAIYGTRPWAQVGGMTDERLHIRYTAGRDAAYAIVLGTPRTAMVELNVQLDDGAEVSLVGRHGPLRWRRSPSGILVELPEPPDQRPGLSLRLSPALSVRAPS</sequence>
<evidence type="ECO:0000313" key="9">
    <source>
        <dbReference type="EMBL" id="MCT7376899.1"/>
    </source>
</evidence>
<proteinExistence type="inferred from homology"/>
<dbReference type="Proteomes" id="UP001320831">
    <property type="component" value="Unassembled WGS sequence"/>
</dbReference>
<evidence type="ECO:0000259" key="7">
    <source>
        <dbReference type="Pfam" id="PF01120"/>
    </source>
</evidence>
<comment type="function">
    <text evidence="1">Alpha-L-fucosidase is responsible for hydrolyzing the alpha-1,6-linked fucose joined to the reducing-end N-acetylglucosamine of the carbohydrate moieties of glycoproteins.</text>
</comment>
<evidence type="ECO:0000313" key="10">
    <source>
        <dbReference type="Proteomes" id="UP001320831"/>
    </source>
</evidence>
<evidence type="ECO:0000256" key="2">
    <source>
        <dbReference type="ARBA" id="ARBA00007951"/>
    </source>
</evidence>
<dbReference type="Gene3D" id="3.20.20.80">
    <property type="entry name" value="Glycosidases"/>
    <property type="match status" value="1"/>
</dbReference>
<comment type="similarity">
    <text evidence="2">Belongs to the glycosyl hydrolase 29 family.</text>
</comment>
<dbReference type="PANTHER" id="PTHR10030">
    <property type="entry name" value="ALPHA-L-FUCOSIDASE"/>
    <property type="match status" value="1"/>
</dbReference>
<name>A0ABT2LR30_9HYPH</name>